<accession>A0A915K733</accession>
<evidence type="ECO:0000313" key="2">
    <source>
        <dbReference type="WBParaSite" id="nRc.2.0.1.t33702-RA"/>
    </source>
</evidence>
<keyword evidence="1" id="KW-1185">Reference proteome</keyword>
<dbReference type="WBParaSite" id="nRc.2.0.1.t33702-RA">
    <property type="protein sequence ID" value="nRc.2.0.1.t33702-RA"/>
    <property type="gene ID" value="nRc.2.0.1.g33702"/>
</dbReference>
<sequence length="235" mass="26472">MLSTYAANGKGFLSLLANIENNNLVIKVILTTPKDFDGQVSKPLIGNVVPSDLAINNKYATVRILIHMFANITAQGRYDSRHRKEICMGLEHRPTTYHNMQTVQWNLKSTQFGNNGNFILLRTEVYNHQSQGQNGRHSPAIVVSFDVQGMLGTLLMAGCVGKSPCKWTNWMTSGTDICIETEHHKFIANRLRGVKGQMPRRLLADCKLRKTARGILKVMPRSHWKTSLAPQRKDE</sequence>
<proteinExistence type="predicted"/>
<dbReference type="AlphaFoldDB" id="A0A915K733"/>
<name>A0A915K733_ROMCU</name>
<reference evidence="2" key="1">
    <citation type="submission" date="2022-11" db="UniProtKB">
        <authorList>
            <consortium name="WormBaseParasite"/>
        </authorList>
    </citation>
    <scope>IDENTIFICATION</scope>
</reference>
<organism evidence="1 2">
    <name type="scientific">Romanomermis culicivorax</name>
    <name type="common">Nematode worm</name>
    <dbReference type="NCBI Taxonomy" id="13658"/>
    <lineage>
        <taxon>Eukaryota</taxon>
        <taxon>Metazoa</taxon>
        <taxon>Ecdysozoa</taxon>
        <taxon>Nematoda</taxon>
        <taxon>Enoplea</taxon>
        <taxon>Dorylaimia</taxon>
        <taxon>Mermithida</taxon>
        <taxon>Mermithoidea</taxon>
        <taxon>Mermithidae</taxon>
        <taxon>Romanomermis</taxon>
    </lineage>
</organism>
<evidence type="ECO:0000313" key="1">
    <source>
        <dbReference type="Proteomes" id="UP000887565"/>
    </source>
</evidence>
<protein>
    <submittedName>
        <fullName evidence="2">Uncharacterized protein</fullName>
    </submittedName>
</protein>
<dbReference type="Proteomes" id="UP000887565">
    <property type="component" value="Unplaced"/>
</dbReference>